<feature type="disulfide bond" evidence="17">
    <location>
        <begin position="66"/>
        <end position="89"/>
    </location>
</feature>
<feature type="region of interest" description="Disordered" evidence="18">
    <location>
        <begin position="505"/>
        <end position="533"/>
    </location>
</feature>
<dbReference type="PROSITE" id="PS00435">
    <property type="entry name" value="PEROXIDASE_1"/>
    <property type="match status" value="1"/>
</dbReference>
<dbReference type="Gene3D" id="1.10.420.10">
    <property type="entry name" value="Peroxidase, domain 2"/>
    <property type="match status" value="1"/>
</dbReference>
<feature type="binding site" evidence="15">
    <location>
        <position position="68"/>
    </location>
    <ligand>
        <name>Ca(2+)</name>
        <dbReference type="ChEBI" id="CHEBI:29108"/>
        <label>1</label>
    </ligand>
</feature>
<evidence type="ECO:0000313" key="21">
    <source>
        <dbReference type="EMBL" id="RZB53003.1"/>
    </source>
</evidence>
<dbReference type="PANTHER" id="PTHR31388">
    <property type="entry name" value="PEROXIDASE 72-RELATED"/>
    <property type="match status" value="1"/>
</dbReference>
<dbReference type="AlphaFoldDB" id="A0A445FW52"/>
<keyword evidence="19" id="KW-0732">Signal</keyword>
<evidence type="ECO:0000256" key="11">
    <source>
        <dbReference type="ARBA" id="ARBA00023157"/>
    </source>
</evidence>
<evidence type="ECO:0000256" key="8">
    <source>
        <dbReference type="ARBA" id="ARBA00022837"/>
    </source>
</evidence>
<dbReference type="Proteomes" id="UP000289340">
    <property type="component" value="Chromosome 18"/>
</dbReference>
<keyword evidence="12" id="KW-0325">Glycoprotein</keyword>
<dbReference type="SUPFAM" id="SSF48113">
    <property type="entry name" value="Heme-dependent peroxidases"/>
    <property type="match status" value="1"/>
</dbReference>
<feature type="binding site" evidence="15">
    <location>
        <position position="262"/>
    </location>
    <ligand>
        <name>Ca(2+)</name>
        <dbReference type="ChEBI" id="CHEBI:29108"/>
        <label>2</label>
    </ligand>
</feature>
<protein>
    <recommendedName>
        <fullName evidence="4">peroxidase</fullName>
        <ecNumber evidence="4">1.11.1.7</ecNumber>
    </recommendedName>
</protein>
<dbReference type="EC" id="1.11.1.7" evidence="4"/>
<feature type="signal peptide" evidence="19">
    <location>
        <begin position="1"/>
        <end position="22"/>
    </location>
</feature>
<feature type="binding site" evidence="15">
    <location>
        <position position="65"/>
    </location>
    <ligand>
        <name>Ca(2+)</name>
        <dbReference type="ChEBI" id="CHEBI:29108"/>
        <label>1</label>
    </ligand>
</feature>
<dbReference type="GO" id="GO:0006979">
    <property type="term" value="P:response to oxidative stress"/>
    <property type="evidence" value="ECO:0007669"/>
    <property type="project" value="InterPro"/>
</dbReference>
<sequence>MILPNIKVRFFLLFCLIGIVSAQLSSTFYGKTCPNALSTIKSEVVSAVNNERRMGASLLRLHFHDCFVQASQLSLCPFFHYDLFSLSGCDASVLLDDTSSFKGEKTAGPNAGSIRGFNVIDTIKSKVESLCPGVVSCADILAVAARDSVVALGGPTWTVQLGRRDSTTASLSSANSDLPAPTSSLSALISSFSNKGFSSKELVALSGSHTIGQAQCSSFRTRIYNDTNIDSSFAKSLQGNCPSTGGGSTLAPLDTTSPNTFDNAYFKNLQSKKGLLHSDQELFNGGSTDSQVNSYSSNPASFKTDFANAMIKMGNLSPLTGSSGQIRTNYFSFLLSLPKTPLFKGTSSLCSKGIQRDEEIRRIQKENKARTYSVKNKEIRSKQVIPHTGGSKANPRRRNELEQIEVGLTQSIVDESEVSPLDVVGRVLGLEHSGRVRCMGLGVVPSNTFKNTRLRASSLSSSSSGVAFPSSNQWQEKYNNLESAFKAYMIMKEGRIPEELASYFTPDQTHSNDVSSVPNTPLDARGSSGASNP</sequence>
<comment type="caution">
    <text evidence="21">The sequence shown here is derived from an EMBL/GenBank/DDBJ whole genome shotgun (WGS) entry which is preliminary data.</text>
</comment>
<feature type="domain" description="Plant heme peroxidase family profile" evidence="20">
    <location>
        <begin position="23"/>
        <end position="329"/>
    </location>
</feature>
<evidence type="ECO:0000256" key="5">
    <source>
        <dbReference type="ARBA" id="ARBA00022559"/>
    </source>
</evidence>
<feature type="disulfide bond" evidence="17">
    <location>
        <begin position="216"/>
        <end position="241"/>
    </location>
</feature>
<keyword evidence="10 15" id="KW-0408">Iron</keyword>
<gene>
    <name evidence="21" type="ORF">D0Y65_049171</name>
</gene>
<feature type="binding site" evidence="15">
    <location>
        <position position="90"/>
    </location>
    <ligand>
        <name>Ca(2+)</name>
        <dbReference type="ChEBI" id="CHEBI:29108"/>
        <label>1</label>
    </ligand>
</feature>
<dbReference type="PRINTS" id="PR00461">
    <property type="entry name" value="PLPEROXIDASE"/>
</dbReference>
<dbReference type="InterPro" id="IPR019793">
    <property type="entry name" value="Peroxidases_heam-ligand_BS"/>
</dbReference>
<dbReference type="Pfam" id="PF00141">
    <property type="entry name" value="peroxidase"/>
    <property type="match status" value="1"/>
</dbReference>
<dbReference type="EMBL" id="QZWG01000018">
    <property type="protein sequence ID" value="RZB53003.1"/>
    <property type="molecule type" value="Genomic_DNA"/>
</dbReference>
<dbReference type="GO" id="GO:0140825">
    <property type="term" value="F:lactoperoxidase activity"/>
    <property type="evidence" value="ECO:0007669"/>
    <property type="project" value="UniProtKB-EC"/>
</dbReference>
<organism evidence="21 22">
    <name type="scientific">Glycine soja</name>
    <name type="common">Wild soybean</name>
    <dbReference type="NCBI Taxonomy" id="3848"/>
    <lineage>
        <taxon>Eukaryota</taxon>
        <taxon>Viridiplantae</taxon>
        <taxon>Streptophyta</taxon>
        <taxon>Embryophyta</taxon>
        <taxon>Tracheophyta</taxon>
        <taxon>Spermatophyta</taxon>
        <taxon>Magnoliopsida</taxon>
        <taxon>eudicotyledons</taxon>
        <taxon>Gunneridae</taxon>
        <taxon>Pentapetalae</taxon>
        <taxon>rosids</taxon>
        <taxon>fabids</taxon>
        <taxon>Fabales</taxon>
        <taxon>Fabaceae</taxon>
        <taxon>Papilionoideae</taxon>
        <taxon>50 kb inversion clade</taxon>
        <taxon>NPAAA clade</taxon>
        <taxon>indigoferoid/millettioid clade</taxon>
        <taxon>Phaseoleae</taxon>
        <taxon>Glycine</taxon>
        <taxon>Glycine subgen. Soja</taxon>
    </lineage>
</organism>
<evidence type="ECO:0000256" key="3">
    <source>
        <dbReference type="ARBA" id="ARBA00006873"/>
    </source>
</evidence>
<evidence type="ECO:0000256" key="19">
    <source>
        <dbReference type="SAM" id="SignalP"/>
    </source>
</evidence>
<evidence type="ECO:0000256" key="14">
    <source>
        <dbReference type="PIRSR" id="PIRSR600823-2"/>
    </source>
</evidence>
<dbReference type="InterPro" id="IPR010255">
    <property type="entry name" value="Haem_peroxidase_sf"/>
</dbReference>
<evidence type="ECO:0000256" key="15">
    <source>
        <dbReference type="PIRSR" id="PIRSR600823-3"/>
    </source>
</evidence>
<dbReference type="PRINTS" id="PR00458">
    <property type="entry name" value="PEROXIDASE"/>
</dbReference>
<keyword evidence="6" id="KW-0349">Heme</keyword>
<comment type="cofactor">
    <cofactor evidence="15">
        <name>Ca(2+)</name>
        <dbReference type="ChEBI" id="CHEBI:29108"/>
    </cofactor>
    <text evidence="15">Binds 2 calcium ions per subunit.</text>
</comment>
<evidence type="ECO:0000256" key="17">
    <source>
        <dbReference type="PIRSR" id="PIRSR600823-5"/>
    </source>
</evidence>
<dbReference type="PANTHER" id="PTHR31388:SF247">
    <property type="entry name" value="PEROXIDASE"/>
    <property type="match status" value="1"/>
</dbReference>
<feature type="binding site" evidence="14">
    <location>
        <position position="179"/>
    </location>
    <ligand>
        <name>substrate</name>
    </ligand>
</feature>
<evidence type="ECO:0000256" key="7">
    <source>
        <dbReference type="ARBA" id="ARBA00022723"/>
    </source>
</evidence>
<dbReference type="InterPro" id="IPR019794">
    <property type="entry name" value="Peroxidases_AS"/>
</dbReference>
<dbReference type="FunFam" id="1.10.420.10:FF:000001">
    <property type="entry name" value="Peroxidase"/>
    <property type="match status" value="1"/>
</dbReference>
<keyword evidence="8 15" id="KW-0106">Calcium</keyword>
<feature type="active site" description="Proton acceptor" evidence="13">
    <location>
        <position position="64"/>
    </location>
</feature>
<comment type="similarity">
    <text evidence="3">Belongs to the peroxidase family. Ascorbate peroxidase subfamily.</text>
</comment>
<evidence type="ECO:0000256" key="13">
    <source>
        <dbReference type="PIRSR" id="PIRSR600823-1"/>
    </source>
</evidence>
<dbReference type="GO" id="GO:0042744">
    <property type="term" value="P:hydrogen peroxide catabolic process"/>
    <property type="evidence" value="ECO:0007669"/>
    <property type="project" value="InterPro"/>
</dbReference>
<evidence type="ECO:0000259" key="20">
    <source>
        <dbReference type="PROSITE" id="PS50873"/>
    </source>
</evidence>
<proteinExistence type="inferred from homology"/>
<keyword evidence="11 17" id="KW-1015">Disulfide bond</keyword>
<comment type="catalytic activity">
    <reaction evidence="1">
        <text>2 a phenolic donor + H2O2 = 2 a phenolic radical donor + 2 H2O</text>
        <dbReference type="Rhea" id="RHEA:56136"/>
        <dbReference type="ChEBI" id="CHEBI:15377"/>
        <dbReference type="ChEBI" id="CHEBI:16240"/>
        <dbReference type="ChEBI" id="CHEBI:139520"/>
        <dbReference type="ChEBI" id="CHEBI:139521"/>
        <dbReference type="EC" id="1.11.1.7"/>
    </reaction>
</comment>
<feature type="binding site" evidence="15">
    <location>
        <position position="92"/>
    </location>
    <ligand>
        <name>Ca(2+)</name>
        <dbReference type="ChEBI" id="CHEBI:29108"/>
        <label>1</label>
    </ligand>
</feature>
<keyword evidence="9 21" id="KW-0560">Oxidoreductase</keyword>
<evidence type="ECO:0000256" key="16">
    <source>
        <dbReference type="PIRSR" id="PIRSR600823-4"/>
    </source>
</evidence>
<dbReference type="FunFam" id="1.10.520.10:FF:000009">
    <property type="entry name" value="Peroxidase"/>
    <property type="match status" value="1"/>
</dbReference>
<feature type="disulfide bond" evidence="17">
    <location>
        <begin position="33"/>
        <end position="131"/>
    </location>
</feature>
<comment type="cofactor">
    <cofactor evidence="15">
        <name>heme b</name>
        <dbReference type="ChEBI" id="CHEBI:60344"/>
    </cofactor>
    <text evidence="15">Binds 1 heme b (iron(II)-protoporphyrin IX) group per subunit.</text>
</comment>
<feature type="compositionally biased region" description="Polar residues" evidence="18">
    <location>
        <begin position="505"/>
        <end position="519"/>
    </location>
</feature>
<keyword evidence="22" id="KW-1185">Reference proteome</keyword>
<evidence type="ECO:0000256" key="1">
    <source>
        <dbReference type="ARBA" id="ARBA00000189"/>
    </source>
</evidence>
<feature type="binding site" evidence="15">
    <location>
        <position position="88"/>
    </location>
    <ligand>
        <name>Ca(2+)</name>
        <dbReference type="ChEBI" id="CHEBI:29108"/>
        <label>1</label>
    </ligand>
</feature>
<feature type="binding site" evidence="15">
    <location>
        <position position="104"/>
    </location>
    <ligand>
        <name>Ca(2+)</name>
        <dbReference type="ChEBI" id="CHEBI:29108"/>
        <label>1</label>
    </ligand>
</feature>
<evidence type="ECO:0000256" key="2">
    <source>
        <dbReference type="ARBA" id="ARBA00002322"/>
    </source>
</evidence>
<feature type="chain" id="PRO_5019242068" description="peroxidase" evidence="19">
    <location>
        <begin position="23"/>
        <end position="533"/>
    </location>
</feature>
<dbReference type="InterPro" id="IPR002016">
    <property type="entry name" value="Haem_peroxidase"/>
</dbReference>
<feature type="site" description="Transition state stabilizer" evidence="16">
    <location>
        <position position="60"/>
    </location>
</feature>
<comment type="function">
    <text evidence="2">Removal of H(2)O(2), oxidation of toxic reductants, biosynthesis and degradation of lignin, suberization, auxin catabolism, response to environmental stresses such as wounding, pathogen attack and oxidative stress. These functions might be dependent on each isozyme/isoform in each plant tissue.</text>
</comment>
<evidence type="ECO:0000256" key="4">
    <source>
        <dbReference type="ARBA" id="ARBA00012313"/>
    </source>
</evidence>
<dbReference type="GO" id="GO:0046872">
    <property type="term" value="F:metal ion binding"/>
    <property type="evidence" value="ECO:0007669"/>
    <property type="project" value="UniProtKB-KW"/>
</dbReference>
<dbReference type="InterPro" id="IPR000823">
    <property type="entry name" value="Peroxidase_pln"/>
</dbReference>
<feature type="binding site" evidence="15">
    <location>
        <position position="210"/>
    </location>
    <ligand>
        <name>Ca(2+)</name>
        <dbReference type="ChEBI" id="CHEBI:29108"/>
        <label>2</label>
    </ligand>
</feature>
<dbReference type="CDD" id="cd00693">
    <property type="entry name" value="secretory_peroxidase"/>
    <property type="match status" value="1"/>
</dbReference>
<dbReference type="PROSITE" id="PS50873">
    <property type="entry name" value="PEROXIDASE_4"/>
    <property type="match status" value="1"/>
</dbReference>
<evidence type="ECO:0000256" key="9">
    <source>
        <dbReference type="ARBA" id="ARBA00023002"/>
    </source>
</evidence>
<evidence type="ECO:0000313" key="22">
    <source>
        <dbReference type="Proteomes" id="UP000289340"/>
    </source>
</evidence>
<evidence type="ECO:0000256" key="18">
    <source>
        <dbReference type="SAM" id="MobiDB-lite"/>
    </source>
</evidence>
<evidence type="ECO:0000256" key="10">
    <source>
        <dbReference type="ARBA" id="ARBA00023004"/>
    </source>
</evidence>
<reference evidence="21 22" key="1">
    <citation type="submission" date="2018-09" db="EMBL/GenBank/DDBJ databases">
        <title>A high-quality reference genome of wild soybean provides a powerful tool to mine soybean genomes.</title>
        <authorList>
            <person name="Xie M."/>
            <person name="Chung C.Y.L."/>
            <person name="Li M.-W."/>
            <person name="Wong F.-L."/>
            <person name="Chan T.-F."/>
            <person name="Lam H.-M."/>
        </authorList>
    </citation>
    <scope>NUCLEOTIDE SEQUENCE [LARGE SCALE GENOMIC DNA]</scope>
    <source>
        <strain evidence="22">cv. W05</strain>
        <tissue evidence="21">Hypocotyl of etiolated seedlings</tissue>
    </source>
</reference>
<dbReference type="PROSITE" id="PS00436">
    <property type="entry name" value="PEROXIDASE_2"/>
    <property type="match status" value="1"/>
</dbReference>
<name>A0A445FW52_GLYSO</name>
<keyword evidence="5 21" id="KW-0575">Peroxidase</keyword>
<dbReference type="GO" id="GO:0020037">
    <property type="term" value="F:heme binding"/>
    <property type="evidence" value="ECO:0007669"/>
    <property type="project" value="InterPro"/>
</dbReference>
<evidence type="ECO:0000256" key="6">
    <source>
        <dbReference type="ARBA" id="ARBA00022617"/>
    </source>
</evidence>
<evidence type="ECO:0000256" key="12">
    <source>
        <dbReference type="ARBA" id="ARBA00023180"/>
    </source>
</evidence>
<dbReference type="InterPro" id="IPR033905">
    <property type="entry name" value="Secretory_peroxidase"/>
</dbReference>
<keyword evidence="7 15" id="KW-0479">Metal-binding</keyword>
<feature type="binding site" evidence="15">
    <location>
        <position position="254"/>
    </location>
    <ligand>
        <name>Ca(2+)</name>
        <dbReference type="ChEBI" id="CHEBI:29108"/>
        <label>2</label>
    </ligand>
</feature>
<accession>A0A445FW52</accession>
<dbReference type="Gene3D" id="1.10.520.10">
    <property type="match status" value="1"/>
</dbReference>
<feature type="binding site" description="axial binding residue" evidence="15">
    <location>
        <position position="209"/>
    </location>
    <ligand>
        <name>heme b</name>
        <dbReference type="ChEBI" id="CHEBI:60344"/>
    </ligand>
    <ligandPart>
        <name>Fe</name>
        <dbReference type="ChEBI" id="CHEBI:18248"/>
    </ligandPart>
</feature>